<feature type="domain" description="Zn(2)-C6 fungal-type" evidence="3">
    <location>
        <begin position="372"/>
        <end position="399"/>
    </location>
</feature>
<feature type="compositionally biased region" description="Basic and acidic residues" evidence="2">
    <location>
        <begin position="91"/>
        <end position="100"/>
    </location>
</feature>
<feature type="region of interest" description="Disordered" evidence="2">
    <location>
        <begin position="1"/>
        <end position="37"/>
    </location>
</feature>
<protein>
    <recommendedName>
        <fullName evidence="3">Zn(2)-C6 fungal-type domain-containing protein</fullName>
    </recommendedName>
</protein>
<evidence type="ECO:0000256" key="2">
    <source>
        <dbReference type="SAM" id="MobiDB-lite"/>
    </source>
</evidence>
<evidence type="ECO:0000256" key="1">
    <source>
        <dbReference type="ARBA" id="ARBA00023242"/>
    </source>
</evidence>
<organism evidence="4 5">
    <name type="scientific">Diplogelasinospora grovesii</name>
    <dbReference type="NCBI Taxonomy" id="303347"/>
    <lineage>
        <taxon>Eukaryota</taxon>
        <taxon>Fungi</taxon>
        <taxon>Dikarya</taxon>
        <taxon>Ascomycota</taxon>
        <taxon>Pezizomycotina</taxon>
        <taxon>Sordariomycetes</taxon>
        <taxon>Sordariomycetidae</taxon>
        <taxon>Sordariales</taxon>
        <taxon>Diplogelasinosporaceae</taxon>
        <taxon>Diplogelasinospora</taxon>
    </lineage>
</organism>
<dbReference type="InterPro" id="IPR036864">
    <property type="entry name" value="Zn2-C6_fun-type_DNA-bd_sf"/>
</dbReference>
<dbReference type="Proteomes" id="UP001303473">
    <property type="component" value="Unassembled WGS sequence"/>
</dbReference>
<dbReference type="PROSITE" id="PS00463">
    <property type="entry name" value="ZN2_CY6_FUNGAL_1"/>
    <property type="match status" value="2"/>
</dbReference>
<dbReference type="SUPFAM" id="SSF57701">
    <property type="entry name" value="Zn2/Cys6 DNA-binding domain"/>
    <property type="match status" value="1"/>
</dbReference>
<sequence>MPRKQNKPRKASAARPSSGFTPINAATSSSVAGNIISDRPKVAYPAQLVDNMAENTPFAKKRSYQPSFPAEQPQAKKAKADEAETDEAETDEAKSDDDKYLIFPGAYRPLRENGRLPFPIPATGRPIRISPPDDNDDDVIEVESPTTLPTADAESDDDNMSMENNPDTSDTQLPEVASTEKPEPSVLPLALPRTPVNDDDDAESCIWVATPGTPESVDYHGDNSDMDYEDRPVKKSKTKSKSKTKTKNKNKTKGKAKADTKMPFKVTKTSKMATAKAKKAKKIDEPKAEGSSPPMGTSHVVKPAPQGHITTGSLPVSPKPTPQGSPKTARPRTCDRCRKAHSKCVFVLSCARCTKSGVDCSLAQEGADTTKSCDRCRKVHSFCTRQESCIRCQKAGGACTFTN</sequence>
<feature type="compositionally biased region" description="Basic residues" evidence="2">
    <location>
        <begin position="1"/>
        <end position="12"/>
    </location>
</feature>
<dbReference type="Pfam" id="PF00172">
    <property type="entry name" value="Zn_clus"/>
    <property type="match status" value="1"/>
</dbReference>
<feature type="compositionally biased region" description="Low complexity" evidence="2">
    <location>
        <begin position="265"/>
        <end position="275"/>
    </location>
</feature>
<feature type="domain" description="Zn(2)-C6 fungal-type" evidence="3">
    <location>
        <begin position="333"/>
        <end position="360"/>
    </location>
</feature>
<proteinExistence type="predicted"/>
<keyword evidence="5" id="KW-1185">Reference proteome</keyword>
<reference evidence="5" key="1">
    <citation type="journal article" date="2023" name="Mol. Phylogenet. Evol.">
        <title>Genome-scale phylogeny and comparative genomics of the fungal order Sordariales.</title>
        <authorList>
            <person name="Hensen N."/>
            <person name="Bonometti L."/>
            <person name="Westerberg I."/>
            <person name="Brannstrom I.O."/>
            <person name="Guillou S."/>
            <person name="Cros-Aarteil S."/>
            <person name="Calhoun S."/>
            <person name="Haridas S."/>
            <person name="Kuo A."/>
            <person name="Mondo S."/>
            <person name="Pangilinan J."/>
            <person name="Riley R."/>
            <person name="LaButti K."/>
            <person name="Andreopoulos B."/>
            <person name="Lipzen A."/>
            <person name="Chen C."/>
            <person name="Yan M."/>
            <person name="Daum C."/>
            <person name="Ng V."/>
            <person name="Clum A."/>
            <person name="Steindorff A."/>
            <person name="Ohm R.A."/>
            <person name="Martin F."/>
            <person name="Silar P."/>
            <person name="Natvig D.O."/>
            <person name="Lalanne C."/>
            <person name="Gautier V."/>
            <person name="Ament-Velasquez S.L."/>
            <person name="Kruys A."/>
            <person name="Hutchinson M.I."/>
            <person name="Powell A.J."/>
            <person name="Barry K."/>
            <person name="Miller A.N."/>
            <person name="Grigoriev I.V."/>
            <person name="Debuchy R."/>
            <person name="Gladieux P."/>
            <person name="Hiltunen Thoren M."/>
            <person name="Johannesson H."/>
        </authorList>
    </citation>
    <scope>NUCLEOTIDE SEQUENCE [LARGE SCALE GENOMIC DNA]</scope>
    <source>
        <strain evidence="5">CBS 340.73</strain>
    </source>
</reference>
<dbReference type="EMBL" id="MU853846">
    <property type="protein sequence ID" value="KAK3937746.1"/>
    <property type="molecule type" value="Genomic_DNA"/>
</dbReference>
<feature type="compositionally biased region" description="Basic and acidic residues" evidence="2">
    <location>
        <begin position="217"/>
        <end position="233"/>
    </location>
</feature>
<evidence type="ECO:0000313" key="5">
    <source>
        <dbReference type="Proteomes" id="UP001303473"/>
    </source>
</evidence>
<feature type="compositionally biased region" description="Polar residues" evidence="2">
    <location>
        <begin position="161"/>
        <end position="172"/>
    </location>
</feature>
<keyword evidence="1" id="KW-0539">Nucleus</keyword>
<dbReference type="SMART" id="SM00066">
    <property type="entry name" value="GAL4"/>
    <property type="match status" value="1"/>
</dbReference>
<name>A0AAN6S2T4_9PEZI</name>
<dbReference type="CDD" id="cd00067">
    <property type="entry name" value="GAL4"/>
    <property type="match status" value="2"/>
</dbReference>
<dbReference type="AlphaFoldDB" id="A0AAN6S2T4"/>
<dbReference type="GO" id="GO:0000981">
    <property type="term" value="F:DNA-binding transcription factor activity, RNA polymerase II-specific"/>
    <property type="evidence" value="ECO:0007669"/>
    <property type="project" value="InterPro"/>
</dbReference>
<evidence type="ECO:0000313" key="4">
    <source>
        <dbReference type="EMBL" id="KAK3937746.1"/>
    </source>
</evidence>
<gene>
    <name evidence="4" type="ORF">QBC46DRAFT_344277</name>
</gene>
<evidence type="ECO:0000259" key="3">
    <source>
        <dbReference type="PROSITE" id="PS00463"/>
    </source>
</evidence>
<dbReference type="InterPro" id="IPR001138">
    <property type="entry name" value="Zn2Cys6_DnaBD"/>
</dbReference>
<feature type="compositionally biased region" description="Basic residues" evidence="2">
    <location>
        <begin position="234"/>
        <end position="255"/>
    </location>
</feature>
<feature type="region of interest" description="Disordered" evidence="2">
    <location>
        <begin position="57"/>
        <end position="333"/>
    </location>
</feature>
<accession>A0AAN6S2T4</accession>
<feature type="compositionally biased region" description="Polar residues" evidence="2">
    <location>
        <begin position="18"/>
        <end position="32"/>
    </location>
</feature>
<comment type="caution">
    <text evidence="4">The sequence shown here is derived from an EMBL/GenBank/DDBJ whole genome shotgun (WGS) entry which is preliminary data.</text>
</comment>
<dbReference type="GO" id="GO:0008270">
    <property type="term" value="F:zinc ion binding"/>
    <property type="evidence" value="ECO:0007669"/>
    <property type="project" value="InterPro"/>
</dbReference>